<feature type="signal peptide" evidence="1">
    <location>
        <begin position="1"/>
        <end position="24"/>
    </location>
</feature>
<dbReference type="Pfam" id="PF16868">
    <property type="entry name" value="NMT1_3"/>
    <property type="match status" value="1"/>
</dbReference>
<comment type="caution">
    <text evidence="2">The sequence shown here is derived from an EMBL/GenBank/DDBJ whole genome shotgun (WGS) entry which is preliminary data.</text>
</comment>
<keyword evidence="2" id="KW-0675">Receptor</keyword>
<dbReference type="HOGENOM" id="CLU_033215_4_1_9"/>
<gene>
    <name evidence="2" type="ORF">ThesuDRAFT_00767</name>
</gene>
<reference evidence="2" key="1">
    <citation type="submission" date="2010-10" db="EMBL/GenBank/DDBJ databases">
        <authorList>
            <consortium name="US DOE Joint Genome Institute (JGI-PGF)"/>
            <person name="Lucas S."/>
            <person name="Copeland A."/>
            <person name="Lapidus A."/>
            <person name="Bruce D."/>
            <person name="Goodwin L."/>
            <person name="Pitluck S."/>
            <person name="Kyrpides N."/>
            <person name="Mavromatis K."/>
            <person name="Detter J.C."/>
            <person name="Han C."/>
            <person name="Land M."/>
            <person name="Hauser L."/>
            <person name="Markowitz V."/>
            <person name="Cheng J.-F."/>
            <person name="Hugenholtz P."/>
            <person name="Woyke T."/>
            <person name="Wu D."/>
            <person name="Pukall R."/>
            <person name="Wahrenburg C."/>
            <person name="Brambilla E."/>
            <person name="Klenk H.-P."/>
            <person name="Eisen J.A."/>
        </authorList>
    </citation>
    <scope>NUCLEOTIDE SEQUENCE [LARGE SCALE GENOMIC DNA]</scope>
    <source>
        <strain evidence="2">DSM 13965</strain>
    </source>
</reference>
<reference evidence="2" key="2">
    <citation type="submission" date="2012-10" db="EMBL/GenBank/DDBJ databases">
        <title>Improved high-quality draft of Thermaerobacter subterraneus C21, DSM 13965.</title>
        <authorList>
            <consortium name="DOE Joint Genome Institute"/>
            <person name="Eisen J."/>
            <person name="Huntemann M."/>
            <person name="Wei C.-L."/>
            <person name="Han J."/>
            <person name="Detter J.C."/>
            <person name="Han C."/>
            <person name="Tapia R."/>
            <person name="Chen A."/>
            <person name="Kyrpides N."/>
            <person name="Mavromatis K."/>
            <person name="Markowitz V."/>
            <person name="Szeto E."/>
            <person name="Ivanova N."/>
            <person name="Mikhailova N."/>
            <person name="Ovchinnikova G."/>
            <person name="Pagani I."/>
            <person name="Pati A."/>
            <person name="Goodwin L."/>
            <person name="Nordberg H.P."/>
            <person name="Cantor M.N."/>
            <person name="Hua S.X."/>
            <person name="Woyke T."/>
            <person name="Eisen J."/>
            <person name="Klenk H.-P."/>
        </authorList>
    </citation>
    <scope>NUCLEOTIDE SEQUENCE [LARGE SCALE GENOMIC DNA]</scope>
    <source>
        <strain evidence="2">DSM 13965</strain>
    </source>
</reference>
<accession>K6QE51</accession>
<protein>
    <submittedName>
        <fullName evidence="2">TRAP transporter solute receptor, TAXI family</fullName>
    </submittedName>
</protein>
<dbReference type="eggNOG" id="COG2358">
    <property type="taxonomic scope" value="Bacteria"/>
</dbReference>
<dbReference type="CDD" id="cd13569">
    <property type="entry name" value="PBP2_TAXI_TRAP_like_1"/>
    <property type="match status" value="1"/>
</dbReference>
<dbReference type="STRING" id="867903.ThesuDRAFT_00767"/>
<feature type="chain" id="PRO_5038965512" evidence="1">
    <location>
        <begin position="25"/>
        <end position="337"/>
    </location>
</feature>
<sequence length="337" mass="35564">MRWRFTVRRAVPFLVLALVAAVLAGCGGTGTPAGSGGGSAQGGQIRIATGGTGGVYYIYGGAMADVLSKHLPGVNAVAEVTSASVDNILLLAQGDAELAFSLADTAYLAVQGQDPFDGPQPVKALAVLYNNYNHLVTRADSGIRTLADLKGKRVSTGAPGSGTEVTALRILEAAGLDPDTDVQREFLGVQESADALRDGRIDAFFWSGGYPTGAVSDLANTPGLDIYIVPMGEVVDDLVQKYGAVYVEDIFPAGAYSGDVKEDTPTVAVPNYLLVPAGMDEQRAYDILKTLFEHKDELVAVHPEAEKLTLENAVTGQVVEYHPGAIRYYQEQGAWNR</sequence>
<dbReference type="PANTHER" id="PTHR42941:SF1">
    <property type="entry name" value="SLL1037 PROTEIN"/>
    <property type="match status" value="1"/>
</dbReference>
<dbReference type="OrthoDB" id="9776669at2"/>
<name>K6QE51_9FIRM</name>
<dbReference type="NCBIfam" id="TIGR02122">
    <property type="entry name" value="TRAP_TAXI"/>
    <property type="match status" value="1"/>
</dbReference>
<dbReference type="EMBL" id="AENY02000002">
    <property type="protein sequence ID" value="EKP95041.1"/>
    <property type="molecule type" value="Genomic_DNA"/>
</dbReference>
<organism evidence="2 3">
    <name type="scientific">Thermaerobacter subterraneus DSM 13965</name>
    <dbReference type="NCBI Taxonomy" id="867903"/>
    <lineage>
        <taxon>Bacteria</taxon>
        <taxon>Bacillati</taxon>
        <taxon>Bacillota</taxon>
        <taxon>Clostridia</taxon>
        <taxon>Eubacteriales</taxon>
        <taxon>Clostridiales Family XVII. Incertae Sedis</taxon>
        <taxon>Thermaerobacter</taxon>
    </lineage>
</organism>
<evidence type="ECO:0000313" key="2">
    <source>
        <dbReference type="EMBL" id="EKP95041.1"/>
    </source>
</evidence>
<evidence type="ECO:0000256" key="1">
    <source>
        <dbReference type="SAM" id="SignalP"/>
    </source>
</evidence>
<evidence type="ECO:0000313" key="3">
    <source>
        <dbReference type="Proteomes" id="UP000005710"/>
    </source>
</evidence>
<proteinExistence type="predicted"/>
<keyword evidence="1" id="KW-0732">Signal</keyword>
<dbReference type="PANTHER" id="PTHR42941">
    <property type="entry name" value="SLL1037 PROTEIN"/>
    <property type="match status" value="1"/>
</dbReference>
<dbReference type="InterPro" id="IPR011852">
    <property type="entry name" value="TRAP_TAXI"/>
</dbReference>
<dbReference type="AlphaFoldDB" id="K6QE51"/>
<dbReference type="SUPFAM" id="SSF53850">
    <property type="entry name" value="Periplasmic binding protein-like II"/>
    <property type="match status" value="1"/>
</dbReference>
<dbReference type="PROSITE" id="PS51257">
    <property type="entry name" value="PROKAR_LIPOPROTEIN"/>
    <property type="match status" value="1"/>
</dbReference>
<dbReference type="Proteomes" id="UP000005710">
    <property type="component" value="Unassembled WGS sequence"/>
</dbReference>
<keyword evidence="3" id="KW-1185">Reference proteome</keyword>
<dbReference type="Gene3D" id="3.40.190.10">
    <property type="entry name" value="Periplasmic binding protein-like II"/>
    <property type="match status" value="2"/>
</dbReference>